<dbReference type="PANTHER" id="PTHR30598">
    <property type="entry name" value="NITRATE REDUCTASE PRIVATE CHAPERONE, REDOX ENZYME MATURATION PROTEIN REMP FAMILY"/>
    <property type="match status" value="1"/>
</dbReference>
<feature type="domain" description="NarG-like" evidence="10">
    <location>
        <begin position="124"/>
        <end position="278"/>
    </location>
</feature>
<dbReference type="InterPro" id="IPR047660">
    <property type="entry name" value="DsrM"/>
</dbReference>
<evidence type="ECO:0000256" key="6">
    <source>
        <dbReference type="ARBA" id="ARBA00022989"/>
    </source>
</evidence>
<dbReference type="GO" id="GO:0005886">
    <property type="term" value="C:plasma membrane"/>
    <property type="evidence" value="ECO:0007669"/>
    <property type="project" value="UniProtKB-SubCell"/>
</dbReference>
<evidence type="ECO:0000256" key="5">
    <source>
        <dbReference type="ARBA" id="ARBA00022982"/>
    </source>
</evidence>
<evidence type="ECO:0000256" key="9">
    <source>
        <dbReference type="SAM" id="Phobius"/>
    </source>
</evidence>
<sequence>MAFFISLILVLTLCAASYYGAEAGMQWLFGMTIPYLAIAGFVCGFAYKIYSWAKSPVPFRIPTTGGQQYSHEWIKHNPLDNPHTVSWTVGRMLLEILTFRSLFRNTEVVIHRTEDGPRVAYNSARWLWLFGLIFHYCFLVIFLRHFRFFLDPVPFFVRALEFTDGIFQIGAPRLYQTDVLILAALAFLLLRRMFDHKVRYISLISDYFPLVLISGIALSGIYMRYLGKTDINAVKIYVMGLFTLSPVSAEGIAPIFFMHLFLVCALLLYFPWSKLMHLGGVFLSPTRNLPNDSRMRMHVNPWNPPKKYHTYEAYEDDFREFMVEAGLPVDKPLDKADA</sequence>
<feature type="transmembrane region" description="Helical" evidence="9">
    <location>
        <begin position="251"/>
        <end position="270"/>
    </location>
</feature>
<dbReference type="GO" id="GO:0008940">
    <property type="term" value="F:nitrate reductase activity"/>
    <property type="evidence" value="ECO:0007669"/>
    <property type="project" value="TreeGrafter"/>
</dbReference>
<dbReference type="PANTHER" id="PTHR30598:SF3">
    <property type="entry name" value="RESPIRATORY NITRATE REDUCTASE 1 GAMMA CHAIN"/>
    <property type="match status" value="1"/>
</dbReference>
<dbReference type="GO" id="GO:0009055">
    <property type="term" value="F:electron transfer activity"/>
    <property type="evidence" value="ECO:0007669"/>
    <property type="project" value="TreeGrafter"/>
</dbReference>
<dbReference type="AlphaFoldDB" id="S5WLT4"/>
<organism evidence="11">
    <name type="scientific">Megalodesulfovibrio gigas</name>
    <name type="common">Desulfovibrio gigas</name>
    <dbReference type="NCBI Taxonomy" id="879"/>
    <lineage>
        <taxon>Bacteria</taxon>
        <taxon>Pseudomonadati</taxon>
        <taxon>Thermodesulfobacteriota</taxon>
        <taxon>Desulfovibrionia</taxon>
        <taxon>Desulfovibrionales</taxon>
        <taxon>Desulfovibrionaceae</taxon>
        <taxon>Megalodesulfovibrio</taxon>
    </lineage>
</organism>
<reference evidence="11" key="1">
    <citation type="journal article" date="2013" name="J. Bacteriol.">
        <title>Roles of HynAB and Ech, the only two hydrogenases found in the model sulfate reducer Desulfovibrio gigas.</title>
        <authorList>
            <person name="Morais-Silva F.O."/>
            <person name="Santos C.I."/>
            <person name="Rodrigues R."/>
            <person name="Pereira I.A."/>
            <person name="Rodrigues-Pousada C."/>
        </authorList>
    </citation>
    <scope>NUCLEOTIDE SEQUENCE</scope>
    <source>
        <strain evidence="11">ATCC 19364</strain>
    </source>
</reference>
<feature type="transmembrane region" description="Helical" evidence="9">
    <location>
        <begin position="126"/>
        <end position="146"/>
    </location>
</feature>
<keyword evidence="2" id="KW-0813">Transport</keyword>
<dbReference type="InterPro" id="IPR036197">
    <property type="entry name" value="NarG-like_sf"/>
</dbReference>
<evidence type="ECO:0000259" key="10">
    <source>
        <dbReference type="Pfam" id="PF02665"/>
    </source>
</evidence>
<dbReference type="OMA" id="IPTTCGQ"/>
<feature type="transmembrane region" description="Helical" evidence="9">
    <location>
        <begin position="27"/>
        <end position="50"/>
    </location>
</feature>
<evidence type="ECO:0000313" key="11">
    <source>
        <dbReference type="EMBL" id="AGS82788.1"/>
    </source>
</evidence>
<keyword evidence="8 9" id="KW-0472">Membrane</keyword>
<keyword evidence="6 9" id="KW-1133">Transmembrane helix</keyword>
<gene>
    <name evidence="11" type="primary">dsrM</name>
</gene>
<evidence type="ECO:0000256" key="8">
    <source>
        <dbReference type="ARBA" id="ARBA00023136"/>
    </source>
</evidence>
<dbReference type="InterPro" id="IPR023234">
    <property type="entry name" value="NarG-like_domain"/>
</dbReference>
<dbReference type="Gene3D" id="1.20.950.20">
    <property type="entry name" value="Transmembrane di-heme cytochromes, Chain C"/>
    <property type="match status" value="1"/>
</dbReference>
<evidence type="ECO:0000256" key="2">
    <source>
        <dbReference type="ARBA" id="ARBA00022448"/>
    </source>
</evidence>
<dbReference type="EMBL" id="KF113860">
    <property type="protein sequence ID" value="AGS82788.1"/>
    <property type="molecule type" value="Genomic_DNA"/>
</dbReference>
<dbReference type="GO" id="GO:0019645">
    <property type="term" value="P:anaerobic electron transport chain"/>
    <property type="evidence" value="ECO:0007669"/>
    <property type="project" value="TreeGrafter"/>
</dbReference>
<dbReference type="Pfam" id="PF02665">
    <property type="entry name" value="Nitrate_red_gam"/>
    <property type="match status" value="1"/>
</dbReference>
<dbReference type="InterPro" id="IPR051936">
    <property type="entry name" value="Heme-iron_electron_transfer"/>
</dbReference>
<evidence type="ECO:0000256" key="7">
    <source>
        <dbReference type="ARBA" id="ARBA00023002"/>
    </source>
</evidence>
<keyword evidence="5" id="KW-0249">Electron transport</keyword>
<keyword evidence="4 9" id="KW-0812">Transmembrane</keyword>
<feature type="transmembrane region" description="Helical" evidence="9">
    <location>
        <begin position="166"/>
        <end position="188"/>
    </location>
</feature>
<dbReference type="GO" id="GO:0020037">
    <property type="term" value="F:heme binding"/>
    <property type="evidence" value="ECO:0007669"/>
    <property type="project" value="TreeGrafter"/>
</dbReference>
<dbReference type="SUPFAM" id="SSF103501">
    <property type="entry name" value="Respiratory nitrate reductase 1 gamma chain"/>
    <property type="match status" value="1"/>
</dbReference>
<keyword evidence="3" id="KW-1003">Cell membrane</keyword>
<proteinExistence type="predicted"/>
<name>S5WLT4_MEGGA</name>
<comment type="subcellular location">
    <subcellularLocation>
        <location evidence="1">Cell membrane</location>
        <topology evidence="1">Multi-pass membrane protein</topology>
    </subcellularLocation>
</comment>
<feature type="transmembrane region" description="Helical" evidence="9">
    <location>
        <begin position="200"/>
        <end position="222"/>
    </location>
</feature>
<evidence type="ECO:0000256" key="3">
    <source>
        <dbReference type="ARBA" id="ARBA00022475"/>
    </source>
</evidence>
<evidence type="ECO:0000256" key="4">
    <source>
        <dbReference type="ARBA" id="ARBA00022692"/>
    </source>
</evidence>
<dbReference type="NCBIfam" id="NF038037">
    <property type="entry name" value="cytob_DsrM"/>
    <property type="match status" value="1"/>
</dbReference>
<keyword evidence="7" id="KW-0560">Oxidoreductase</keyword>
<evidence type="ECO:0000256" key="1">
    <source>
        <dbReference type="ARBA" id="ARBA00004651"/>
    </source>
</evidence>
<accession>S5WLT4</accession>
<protein>
    <submittedName>
        <fullName evidence="11">Putative hdr-like menaquinol oxidoreductase cytochrome b-like subunit</fullName>
    </submittedName>
</protein>